<evidence type="ECO:0000313" key="2">
    <source>
        <dbReference type="Proteomes" id="UP001162992"/>
    </source>
</evidence>
<organism evidence="1 2">
    <name type="scientific">Diphasiastrum complanatum</name>
    <name type="common">Issler's clubmoss</name>
    <name type="synonym">Lycopodium complanatum</name>
    <dbReference type="NCBI Taxonomy" id="34168"/>
    <lineage>
        <taxon>Eukaryota</taxon>
        <taxon>Viridiplantae</taxon>
        <taxon>Streptophyta</taxon>
        <taxon>Embryophyta</taxon>
        <taxon>Tracheophyta</taxon>
        <taxon>Lycopodiopsida</taxon>
        <taxon>Lycopodiales</taxon>
        <taxon>Lycopodiaceae</taxon>
        <taxon>Lycopodioideae</taxon>
        <taxon>Diphasiastrum</taxon>
    </lineage>
</organism>
<gene>
    <name evidence="1" type="ORF">O6H91_22G031800</name>
</gene>
<name>A0ACC2AEB6_DIPCM</name>
<protein>
    <submittedName>
        <fullName evidence="1">Uncharacterized protein</fullName>
    </submittedName>
</protein>
<sequence length="693" mass="74835">METRRGARMVIDPKVRQVGFVTPGSELGRPAAPEPPGAAAPVPVVANSPSPVIIPLLLIPDTSSLRTTPLPVPSPPSRRVVAAPPADDSMPLGSYNPSDAILGSSQGSSERTGNNDKHGSAPTDSLADMSLSNASTLAIRLEGLNVTNDGISNVLSTSTVRSAVAAAPTSVEHAFQTSSGQGIIGSVPAVSVDMAAAANPQAGIDPRPMPLKDRTSKAERRAIQEAQRAAKAAAKGVGTDIAAIADGNVANEVKSSKPSSQKKGLSEKKPAVFSDKKPVVSSDKKPVVSSDKKSAEKASEKDKRKDIPAPRMQFDDEQRVAKAKRRSLIEQTEAKNRVELFRHLPQFLHGTQLPSLESKFFHEDPLHPHPSVFQVGLQYLTREIVGGNARCIAMLMAFRDMINDYSTPMEKTLVRDLTAKINSHVSFLITCRPISISMGNAIKFLKTRIASLPVTVSEFEAKHSLILEIDRFIQEKIVFADNEIVKHAVTKIRDGDVLLTHGSSCVVEMILVRAFELGKKFQVVVIDSRPRLEGKGLLRRLLGKGLHCTYTHINAASYAMQGVTRVFLGAASVLSNGTVYSRVGTACVAMVAHALGVPVMICCETYKFHERVQLDSICSNELGDPDALVEVHGRKDVYSLRGWADSKHLHVLNLMYDATPADYVSMIITELGMVPPTSVPVILREYRKVPYVM</sequence>
<comment type="caution">
    <text evidence="1">The sequence shown here is derived from an EMBL/GenBank/DDBJ whole genome shotgun (WGS) entry which is preliminary data.</text>
</comment>
<reference evidence="2" key="1">
    <citation type="journal article" date="2024" name="Proc. Natl. Acad. Sci. U.S.A.">
        <title>Extraordinary preservation of gene collinearity over three hundred million years revealed in homosporous lycophytes.</title>
        <authorList>
            <person name="Li C."/>
            <person name="Wickell D."/>
            <person name="Kuo L.Y."/>
            <person name="Chen X."/>
            <person name="Nie B."/>
            <person name="Liao X."/>
            <person name="Peng D."/>
            <person name="Ji J."/>
            <person name="Jenkins J."/>
            <person name="Williams M."/>
            <person name="Shu S."/>
            <person name="Plott C."/>
            <person name="Barry K."/>
            <person name="Rajasekar S."/>
            <person name="Grimwood J."/>
            <person name="Han X."/>
            <person name="Sun S."/>
            <person name="Hou Z."/>
            <person name="He W."/>
            <person name="Dai G."/>
            <person name="Sun C."/>
            <person name="Schmutz J."/>
            <person name="Leebens-Mack J.H."/>
            <person name="Li F.W."/>
            <person name="Wang L."/>
        </authorList>
    </citation>
    <scope>NUCLEOTIDE SEQUENCE [LARGE SCALE GENOMIC DNA]</scope>
    <source>
        <strain evidence="2">cv. PW_Plant_1</strain>
    </source>
</reference>
<keyword evidence="2" id="KW-1185">Reference proteome</keyword>
<dbReference type="EMBL" id="CM055113">
    <property type="protein sequence ID" value="KAJ7515858.1"/>
    <property type="molecule type" value="Genomic_DNA"/>
</dbReference>
<proteinExistence type="predicted"/>
<dbReference type="Proteomes" id="UP001162992">
    <property type="component" value="Chromosome 22"/>
</dbReference>
<accession>A0ACC2AEB6</accession>
<evidence type="ECO:0000313" key="1">
    <source>
        <dbReference type="EMBL" id="KAJ7515858.1"/>
    </source>
</evidence>